<evidence type="ECO:0000259" key="4">
    <source>
        <dbReference type="PROSITE" id="PS50995"/>
    </source>
</evidence>
<dbReference type="InterPro" id="IPR023187">
    <property type="entry name" value="Tscrpt_reg_MarR-type_CS"/>
</dbReference>
<evidence type="ECO:0000256" key="1">
    <source>
        <dbReference type="ARBA" id="ARBA00023015"/>
    </source>
</evidence>
<keyword evidence="2" id="KW-0238">DNA-binding</keyword>
<accession>A0ABY6IN89</accession>
<dbReference type="PANTHER" id="PTHR42756">
    <property type="entry name" value="TRANSCRIPTIONAL REGULATOR, MARR"/>
    <property type="match status" value="1"/>
</dbReference>
<dbReference type="SMART" id="SM00347">
    <property type="entry name" value="HTH_MARR"/>
    <property type="match status" value="1"/>
</dbReference>
<dbReference type="Gene3D" id="1.10.10.10">
    <property type="entry name" value="Winged helix-like DNA-binding domain superfamily/Winged helix DNA-binding domain"/>
    <property type="match status" value="1"/>
</dbReference>
<dbReference type="PRINTS" id="PR00598">
    <property type="entry name" value="HTHMARR"/>
</dbReference>
<dbReference type="Pfam" id="PF12802">
    <property type="entry name" value="MarR_2"/>
    <property type="match status" value="1"/>
</dbReference>
<evidence type="ECO:0000256" key="3">
    <source>
        <dbReference type="ARBA" id="ARBA00023163"/>
    </source>
</evidence>
<reference evidence="5" key="1">
    <citation type="submission" date="2022-10" db="EMBL/GenBank/DDBJ databases">
        <title>YIM 151497 complete genome.</title>
        <authorList>
            <person name="Chen X."/>
        </authorList>
    </citation>
    <scope>NUCLEOTIDE SEQUENCE</scope>
    <source>
        <strain evidence="5">YIM 151497</strain>
    </source>
</reference>
<keyword evidence="1" id="KW-0805">Transcription regulation</keyword>
<dbReference type="Proteomes" id="UP001163882">
    <property type="component" value="Chromosome"/>
</dbReference>
<evidence type="ECO:0000256" key="2">
    <source>
        <dbReference type="ARBA" id="ARBA00023125"/>
    </source>
</evidence>
<dbReference type="InterPro" id="IPR000835">
    <property type="entry name" value="HTH_MarR-typ"/>
</dbReference>
<proteinExistence type="predicted"/>
<dbReference type="InterPro" id="IPR036388">
    <property type="entry name" value="WH-like_DNA-bd_sf"/>
</dbReference>
<gene>
    <name evidence="5" type="ORF">OF122_18855</name>
</gene>
<dbReference type="RefSeq" id="WP_264225709.1">
    <property type="nucleotide sequence ID" value="NZ_CP107716.1"/>
</dbReference>
<protein>
    <submittedName>
        <fullName evidence="5">MarR family winged helix-turn-helix transcriptional regulator</fullName>
    </submittedName>
</protein>
<evidence type="ECO:0000313" key="6">
    <source>
        <dbReference type="Proteomes" id="UP001163882"/>
    </source>
</evidence>
<keyword evidence="3" id="KW-0804">Transcription</keyword>
<name>A0ABY6IN89_9HYPH</name>
<dbReference type="InterPro" id="IPR036390">
    <property type="entry name" value="WH_DNA-bd_sf"/>
</dbReference>
<organism evidence="5 6">
    <name type="scientific">Pelagibacterium flavum</name>
    <dbReference type="NCBI Taxonomy" id="2984530"/>
    <lineage>
        <taxon>Bacteria</taxon>
        <taxon>Pseudomonadati</taxon>
        <taxon>Pseudomonadota</taxon>
        <taxon>Alphaproteobacteria</taxon>
        <taxon>Hyphomicrobiales</taxon>
        <taxon>Devosiaceae</taxon>
        <taxon>Pelagibacterium</taxon>
    </lineage>
</organism>
<evidence type="ECO:0000313" key="5">
    <source>
        <dbReference type="EMBL" id="UYQ72066.1"/>
    </source>
</evidence>
<dbReference type="PROSITE" id="PS50995">
    <property type="entry name" value="HTH_MARR_2"/>
    <property type="match status" value="1"/>
</dbReference>
<sequence length="174" mass="19200">MSKAEPGDPQAQGVNLGALRQNLPFLTRALRAYIRAENAAFFADFETEQGEIAVISLIGLNPTISQNEVAATLVLKKSAVTKVIKGLEERGLVQREKVEADKRFNALTLTRTGRAKYAQINARMADQHDALLTPFDAQERTELFDLLNRLHQHLVERNRDRTGSAEGISGSATD</sequence>
<feature type="domain" description="HTH marR-type" evidence="4">
    <location>
        <begin position="16"/>
        <end position="152"/>
    </location>
</feature>
<dbReference type="SUPFAM" id="SSF46785">
    <property type="entry name" value="Winged helix' DNA-binding domain"/>
    <property type="match status" value="1"/>
</dbReference>
<keyword evidence="6" id="KW-1185">Reference proteome</keyword>
<dbReference type="EMBL" id="CP107716">
    <property type="protein sequence ID" value="UYQ72066.1"/>
    <property type="molecule type" value="Genomic_DNA"/>
</dbReference>
<dbReference type="PROSITE" id="PS01117">
    <property type="entry name" value="HTH_MARR_1"/>
    <property type="match status" value="1"/>
</dbReference>
<dbReference type="PANTHER" id="PTHR42756:SF1">
    <property type="entry name" value="TRANSCRIPTIONAL REPRESSOR OF EMRAB OPERON"/>
    <property type="match status" value="1"/>
</dbReference>